<sequence length="137" mass="15099">MDAKVFEALSDKVKSARGWMWKTGDPYQGPIAPAGVLQELRRVPEGGVKKELRLVLADRVPKLVASGCEGLRPGRVFHIILARLDEKFGLPDFDEETDVLGGLTSLSFEDATVARLCERRPHYQMVFTVGTADGQDS</sequence>
<protein>
    <submittedName>
        <fullName evidence="1">Uncharacterized protein</fullName>
    </submittedName>
</protein>
<accession>A0A933SFW5</accession>
<name>A0A933SFW5_UNCEI</name>
<dbReference type="EMBL" id="JACRIW010000097">
    <property type="protein sequence ID" value="MBI5170555.1"/>
    <property type="molecule type" value="Genomic_DNA"/>
</dbReference>
<reference evidence="1" key="1">
    <citation type="submission" date="2020-07" db="EMBL/GenBank/DDBJ databases">
        <title>Huge and variable diversity of episymbiotic CPR bacteria and DPANN archaea in groundwater ecosystems.</title>
        <authorList>
            <person name="He C.Y."/>
            <person name="Keren R."/>
            <person name="Whittaker M."/>
            <person name="Farag I.F."/>
            <person name="Doudna J."/>
            <person name="Cate J.H.D."/>
            <person name="Banfield J.F."/>
        </authorList>
    </citation>
    <scope>NUCLEOTIDE SEQUENCE</scope>
    <source>
        <strain evidence="1">NC_groundwater_1813_Pr3_B-0.1um_71_17</strain>
    </source>
</reference>
<dbReference type="Proteomes" id="UP000696931">
    <property type="component" value="Unassembled WGS sequence"/>
</dbReference>
<evidence type="ECO:0000313" key="1">
    <source>
        <dbReference type="EMBL" id="MBI5170555.1"/>
    </source>
</evidence>
<dbReference type="AlphaFoldDB" id="A0A933SFW5"/>
<evidence type="ECO:0000313" key="2">
    <source>
        <dbReference type="Proteomes" id="UP000696931"/>
    </source>
</evidence>
<comment type="caution">
    <text evidence="1">The sequence shown here is derived from an EMBL/GenBank/DDBJ whole genome shotgun (WGS) entry which is preliminary data.</text>
</comment>
<organism evidence="1 2">
    <name type="scientific">Eiseniibacteriota bacterium</name>
    <dbReference type="NCBI Taxonomy" id="2212470"/>
    <lineage>
        <taxon>Bacteria</taxon>
        <taxon>Candidatus Eiseniibacteriota</taxon>
    </lineage>
</organism>
<proteinExistence type="predicted"/>
<gene>
    <name evidence="1" type="ORF">HZA61_13790</name>
</gene>